<dbReference type="GO" id="GO:0050660">
    <property type="term" value="F:flavin adenine dinucleotide binding"/>
    <property type="evidence" value="ECO:0007669"/>
    <property type="project" value="InterPro"/>
</dbReference>
<evidence type="ECO:0000256" key="3">
    <source>
        <dbReference type="ARBA" id="ARBA00022630"/>
    </source>
</evidence>
<evidence type="ECO:0000256" key="6">
    <source>
        <dbReference type="ARBA" id="ARBA00022827"/>
    </source>
</evidence>
<dbReference type="SUPFAM" id="SSF52343">
    <property type="entry name" value="Ferredoxin reductase-like, C-terminal NADP-linked domain"/>
    <property type="match status" value="1"/>
</dbReference>
<dbReference type="AlphaFoldDB" id="A0A2M7RAZ7"/>
<dbReference type="PANTHER" id="PTHR43513">
    <property type="entry name" value="DIHYDROOROTATE DEHYDROGENASE B (NAD(+)), ELECTRON TRANSFER SUBUNIT"/>
    <property type="match status" value="1"/>
</dbReference>
<dbReference type="InterPro" id="IPR017927">
    <property type="entry name" value="FAD-bd_FR_type"/>
</dbReference>
<dbReference type="InterPro" id="IPR017938">
    <property type="entry name" value="Riboflavin_synthase-like_b-brl"/>
</dbReference>
<dbReference type="Gene3D" id="3.40.50.80">
    <property type="entry name" value="Nucleotide-binding domain of ferredoxin-NADP reductase (FNR) module"/>
    <property type="match status" value="1"/>
</dbReference>
<feature type="binding site" evidence="11">
    <location>
        <position position="252"/>
    </location>
    <ligand>
        <name>[2Fe-2S] cluster</name>
        <dbReference type="ChEBI" id="CHEBI:190135"/>
    </ligand>
</feature>
<protein>
    <recommendedName>
        <fullName evidence="12">FAD-binding FR-type domain-containing protein</fullName>
    </recommendedName>
</protein>
<feature type="binding site" evidence="11">
    <location>
        <position position="247"/>
    </location>
    <ligand>
        <name>[2Fe-2S] cluster</name>
        <dbReference type="ChEBI" id="CHEBI:190135"/>
    </ligand>
</feature>
<evidence type="ECO:0000259" key="12">
    <source>
        <dbReference type="PROSITE" id="PS51384"/>
    </source>
</evidence>
<evidence type="ECO:0000256" key="11">
    <source>
        <dbReference type="PIRSR" id="PIRSR006816-2"/>
    </source>
</evidence>
<evidence type="ECO:0000256" key="8">
    <source>
        <dbReference type="ARBA" id="ARBA00023004"/>
    </source>
</evidence>
<evidence type="ECO:0000256" key="2">
    <source>
        <dbReference type="ARBA" id="ARBA00022448"/>
    </source>
</evidence>
<dbReference type="GO" id="GO:0051537">
    <property type="term" value="F:2 iron, 2 sulfur cluster binding"/>
    <property type="evidence" value="ECO:0007669"/>
    <property type="project" value="UniProtKB-KW"/>
</dbReference>
<keyword evidence="6" id="KW-0274">FAD</keyword>
<comment type="cofactor">
    <cofactor evidence="10">
        <name>[2Fe-2S] cluster</name>
        <dbReference type="ChEBI" id="CHEBI:190135"/>
    </cofactor>
</comment>
<comment type="similarity">
    <text evidence="1">Belongs to the PyrK family.</text>
</comment>
<evidence type="ECO:0000313" key="14">
    <source>
        <dbReference type="Proteomes" id="UP000228689"/>
    </source>
</evidence>
<dbReference type="InterPro" id="IPR012165">
    <property type="entry name" value="Cyt_c3_hydrogenase_gsu"/>
</dbReference>
<dbReference type="Gene3D" id="2.10.240.10">
    <property type="entry name" value="Dihydroorotate dehydrogenase, electron transfer subunit"/>
    <property type="match status" value="1"/>
</dbReference>
<dbReference type="InterPro" id="IPR039261">
    <property type="entry name" value="FNR_nucleotide-bd"/>
</dbReference>
<dbReference type="InterPro" id="IPR019480">
    <property type="entry name" value="Dihydroorotate_DH_Fe-S-bd"/>
</dbReference>
<dbReference type="SUPFAM" id="SSF63380">
    <property type="entry name" value="Riboflavin synthase domain-like"/>
    <property type="match status" value="1"/>
</dbReference>
<keyword evidence="3" id="KW-0285">Flavoprotein</keyword>
<evidence type="ECO:0000256" key="5">
    <source>
        <dbReference type="ARBA" id="ARBA00022723"/>
    </source>
</evidence>
<dbReference type="PIRSF" id="PIRSF006816">
    <property type="entry name" value="Cyc3_hyd_g"/>
    <property type="match status" value="1"/>
</dbReference>
<dbReference type="Pfam" id="PF10418">
    <property type="entry name" value="DHODB_Fe-S_bind"/>
    <property type="match status" value="1"/>
</dbReference>
<keyword evidence="2" id="KW-0813">Transport</keyword>
<proteinExistence type="inferred from homology"/>
<evidence type="ECO:0000256" key="9">
    <source>
        <dbReference type="ARBA" id="ARBA00023014"/>
    </source>
</evidence>
<feature type="domain" description="FAD-binding FR-type" evidence="12">
    <location>
        <begin position="2"/>
        <end position="106"/>
    </location>
</feature>
<evidence type="ECO:0000256" key="4">
    <source>
        <dbReference type="ARBA" id="ARBA00022714"/>
    </source>
</evidence>
<name>A0A2M7RAZ7_9BACT</name>
<keyword evidence="8 11" id="KW-0408">Iron</keyword>
<dbReference type="Proteomes" id="UP000228689">
    <property type="component" value="Unassembled WGS sequence"/>
</dbReference>
<sequence length="281" mass="31614">MNNPYLPSLVEVEQIKVESIDSALFRLKFKDLAQQKKFAFRQGQFMLLSFPGAGEGAFTICSASSQARNYFEVCIRQVGFLTEKFMSLKKGDFLYVRGPYGNGWPVFDKLKNQDLLLIGGGCGFVPIRGLVEETIASEYSSKQAVQVLYGCATEQTLLFKDEFEGWLKKDLQLLISLERQKKFYQYANQKAIKGNLGDLFTKKKIIKPATAMIVGPPAMFNPVIKLLKQLGLADTDIYFSIERRMHCGVGVCQHCAVNNVYVCQDGPIFNLDDLDNNPDLI</sequence>
<comment type="cofactor">
    <cofactor evidence="11">
        <name>[2Fe-2S] cluster</name>
        <dbReference type="ChEBI" id="CHEBI:190135"/>
    </cofactor>
    <text evidence="11">Binds 1 [2Fe-2S] cluster per subunit.</text>
</comment>
<reference evidence="14" key="1">
    <citation type="submission" date="2017-09" db="EMBL/GenBank/DDBJ databases">
        <title>Depth-based differentiation of microbial function through sediment-hosted aquifers and enrichment of novel symbionts in the deep terrestrial subsurface.</title>
        <authorList>
            <person name="Probst A.J."/>
            <person name="Ladd B."/>
            <person name="Jarett J.K."/>
            <person name="Geller-Mcgrath D.E."/>
            <person name="Sieber C.M.K."/>
            <person name="Emerson J.B."/>
            <person name="Anantharaman K."/>
            <person name="Thomas B.C."/>
            <person name="Malmstrom R."/>
            <person name="Stieglmeier M."/>
            <person name="Klingl A."/>
            <person name="Woyke T."/>
            <person name="Ryan C.M."/>
            <person name="Banfield J.F."/>
        </authorList>
    </citation>
    <scope>NUCLEOTIDE SEQUENCE [LARGE SCALE GENOMIC DNA]</scope>
</reference>
<dbReference type="InterPro" id="IPR001433">
    <property type="entry name" value="OxRdtase_FAD/NAD-bd"/>
</dbReference>
<dbReference type="PRINTS" id="PR00410">
    <property type="entry name" value="PHEHYDRXLASE"/>
</dbReference>
<keyword evidence="9 11" id="KW-0411">Iron-sulfur</keyword>
<dbReference type="InterPro" id="IPR008333">
    <property type="entry name" value="Cbr1-like_FAD-bd_dom"/>
</dbReference>
<evidence type="ECO:0000256" key="7">
    <source>
        <dbReference type="ARBA" id="ARBA00022982"/>
    </source>
</evidence>
<dbReference type="InterPro" id="IPR050353">
    <property type="entry name" value="PyrK_electron_transfer"/>
</dbReference>
<dbReference type="Pfam" id="PF00970">
    <property type="entry name" value="FAD_binding_6"/>
    <property type="match status" value="1"/>
</dbReference>
<dbReference type="PRINTS" id="PR00371">
    <property type="entry name" value="FPNCR"/>
</dbReference>
<accession>A0A2M7RAZ7</accession>
<keyword evidence="5 11" id="KW-0479">Metal-binding</keyword>
<evidence type="ECO:0000313" key="13">
    <source>
        <dbReference type="EMBL" id="PIY93939.1"/>
    </source>
</evidence>
<dbReference type="GO" id="GO:0016491">
    <property type="term" value="F:oxidoreductase activity"/>
    <property type="evidence" value="ECO:0007669"/>
    <property type="project" value="InterPro"/>
</dbReference>
<dbReference type="PROSITE" id="PS51384">
    <property type="entry name" value="FAD_FR"/>
    <property type="match status" value="1"/>
</dbReference>
<dbReference type="GO" id="GO:0046872">
    <property type="term" value="F:metal ion binding"/>
    <property type="evidence" value="ECO:0007669"/>
    <property type="project" value="UniProtKB-KW"/>
</dbReference>
<dbReference type="PANTHER" id="PTHR43513:SF3">
    <property type="entry name" value="DIHYDROOROTATE DEHYDROGENASE B (NAD(+)), ELECTRON TRANSFER SUBUNIT-RELATED"/>
    <property type="match status" value="1"/>
</dbReference>
<dbReference type="Pfam" id="PF00175">
    <property type="entry name" value="NAD_binding_1"/>
    <property type="match status" value="1"/>
</dbReference>
<organism evidence="13 14">
    <name type="scientific">Candidatus Komeilibacteria bacterium CG_4_10_14_0_8_um_filter_37_78</name>
    <dbReference type="NCBI Taxonomy" id="1974471"/>
    <lineage>
        <taxon>Bacteria</taxon>
        <taxon>Candidatus Komeiliibacteriota</taxon>
    </lineage>
</organism>
<keyword evidence="7" id="KW-0249">Electron transport</keyword>
<comment type="caution">
    <text evidence="13">The sequence shown here is derived from an EMBL/GenBank/DDBJ whole genome shotgun (WGS) entry which is preliminary data.</text>
</comment>
<evidence type="ECO:0000256" key="1">
    <source>
        <dbReference type="ARBA" id="ARBA00006422"/>
    </source>
</evidence>
<dbReference type="Gene3D" id="2.40.30.10">
    <property type="entry name" value="Translation factors"/>
    <property type="match status" value="1"/>
</dbReference>
<dbReference type="InterPro" id="IPR001709">
    <property type="entry name" value="Flavoprot_Pyr_Nucl_cyt_Rdtase"/>
</dbReference>
<dbReference type="EMBL" id="PFMC01000080">
    <property type="protein sequence ID" value="PIY93939.1"/>
    <property type="molecule type" value="Genomic_DNA"/>
</dbReference>
<evidence type="ECO:0000256" key="10">
    <source>
        <dbReference type="ARBA" id="ARBA00034078"/>
    </source>
</evidence>
<feature type="binding site" evidence="11">
    <location>
        <position position="255"/>
    </location>
    <ligand>
        <name>[2Fe-2S] cluster</name>
        <dbReference type="ChEBI" id="CHEBI:190135"/>
    </ligand>
</feature>
<gene>
    <name evidence="13" type="ORF">COY67_03380</name>
</gene>
<feature type="binding site" evidence="11">
    <location>
        <position position="263"/>
    </location>
    <ligand>
        <name>[2Fe-2S] cluster</name>
        <dbReference type="ChEBI" id="CHEBI:190135"/>
    </ligand>
</feature>
<dbReference type="InterPro" id="IPR037117">
    <property type="entry name" value="Dihydroorotate_DH_ele_sf"/>
</dbReference>
<dbReference type="GO" id="GO:0006221">
    <property type="term" value="P:pyrimidine nucleotide biosynthetic process"/>
    <property type="evidence" value="ECO:0007669"/>
    <property type="project" value="InterPro"/>
</dbReference>
<keyword evidence="4 11" id="KW-0001">2Fe-2S</keyword>
<dbReference type="CDD" id="cd06221">
    <property type="entry name" value="sulfite_reductase_like"/>
    <property type="match status" value="1"/>
</dbReference>